<feature type="transmembrane region" description="Helical" evidence="1">
    <location>
        <begin position="146"/>
        <end position="170"/>
    </location>
</feature>
<accession>A0A327QWE1</accession>
<dbReference type="Pfam" id="PF12412">
    <property type="entry name" value="DUF3667"/>
    <property type="match status" value="1"/>
</dbReference>
<organism evidence="2 3">
    <name type="scientific">Chitinophaga skermanii</name>
    <dbReference type="NCBI Taxonomy" id="331697"/>
    <lineage>
        <taxon>Bacteria</taxon>
        <taxon>Pseudomonadati</taxon>
        <taxon>Bacteroidota</taxon>
        <taxon>Chitinophagia</taxon>
        <taxon>Chitinophagales</taxon>
        <taxon>Chitinophagaceae</taxon>
        <taxon>Chitinophaga</taxon>
    </lineage>
</organism>
<dbReference type="OrthoDB" id="7446256at2"/>
<dbReference type="RefSeq" id="WP_111596780.1">
    <property type="nucleotide sequence ID" value="NZ_QLLL01000002.1"/>
</dbReference>
<evidence type="ECO:0000313" key="3">
    <source>
        <dbReference type="Proteomes" id="UP000249547"/>
    </source>
</evidence>
<protein>
    <submittedName>
        <fullName evidence="2">Uncharacterized protein DUF3667</fullName>
    </submittedName>
</protein>
<dbReference type="InterPro" id="IPR022134">
    <property type="entry name" value="DUF3667"/>
</dbReference>
<feature type="transmembrane region" description="Helical" evidence="1">
    <location>
        <begin position="72"/>
        <end position="89"/>
    </location>
</feature>
<dbReference type="EMBL" id="QLLL01000002">
    <property type="protein sequence ID" value="RAJ08651.1"/>
    <property type="molecule type" value="Genomic_DNA"/>
</dbReference>
<gene>
    <name evidence="2" type="ORF">LX64_01305</name>
</gene>
<dbReference type="AlphaFoldDB" id="A0A327QWE1"/>
<comment type="caution">
    <text evidence="2">The sequence shown here is derived from an EMBL/GenBank/DDBJ whole genome shotgun (WGS) entry which is preliminary data.</text>
</comment>
<dbReference type="Proteomes" id="UP000249547">
    <property type="component" value="Unassembled WGS sequence"/>
</dbReference>
<evidence type="ECO:0000256" key="1">
    <source>
        <dbReference type="SAM" id="Phobius"/>
    </source>
</evidence>
<sequence>MNCRLCNHPVNDKYCSHCGQPLVIKRVDSHYVVHEITHVLHLEKGIFYTMKELLLRPGYCVKEFFTHDRSRLVKPIIWIIITSLIYTIFEHLLHAENATQGTTTVSPTANKMLVWIQAHYGYSNIIMGLCIALLLKLFFFKYPYNLYEILILLCFLMGMGMLILTVFVIVKNGLHIPTGHTGAFVAMGYSIWGIIQFYGTKKVSTYILATAAYLIGSQGFYFLAGLIGAIIDKFIKH</sequence>
<keyword evidence="3" id="KW-1185">Reference proteome</keyword>
<keyword evidence="1" id="KW-0472">Membrane</keyword>
<feature type="transmembrane region" description="Helical" evidence="1">
    <location>
        <begin position="206"/>
        <end position="231"/>
    </location>
</feature>
<keyword evidence="1" id="KW-0812">Transmembrane</keyword>
<feature type="transmembrane region" description="Helical" evidence="1">
    <location>
        <begin position="182"/>
        <end position="199"/>
    </location>
</feature>
<keyword evidence="1" id="KW-1133">Transmembrane helix</keyword>
<reference evidence="2 3" key="1">
    <citation type="submission" date="2018-06" db="EMBL/GenBank/DDBJ databases">
        <title>Genomic Encyclopedia of Archaeal and Bacterial Type Strains, Phase II (KMG-II): from individual species to whole genera.</title>
        <authorList>
            <person name="Goeker M."/>
        </authorList>
    </citation>
    <scope>NUCLEOTIDE SEQUENCE [LARGE SCALE GENOMIC DNA]</scope>
    <source>
        <strain evidence="2 3">DSM 23857</strain>
    </source>
</reference>
<name>A0A327QWE1_9BACT</name>
<evidence type="ECO:0000313" key="2">
    <source>
        <dbReference type="EMBL" id="RAJ08651.1"/>
    </source>
</evidence>
<feature type="transmembrane region" description="Helical" evidence="1">
    <location>
        <begin position="120"/>
        <end position="139"/>
    </location>
</feature>
<proteinExistence type="predicted"/>